<dbReference type="Proteomes" id="UP001204953">
    <property type="component" value="Unassembled WGS sequence"/>
</dbReference>
<reference evidence="1" key="1">
    <citation type="submission" date="2022-06" db="EMBL/GenBank/DDBJ databases">
        <title>New cyanobacteria of genus Symplocastrum in benthos of Lake Baikal.</title>
        <authorList>
            <person name="Sorokovikova E."/>
            <person name="Tikhonova I."/>
            <person name="Krasnopeev A."/>
            <person name="Evseev P."/>
            <person name="Gladkikh A."/>
            <person name="Belykh O."/>
        </authorList>
    </citation>
    <scope>NUCLEOTIDE SEQUENCE</scope>
    <source>
        <strain evidence="1">BBK-W-15</strain>
    </source>
</reference>
<dbReference type="InterPro" id="IPR012657">
    <property type="entry name" value="23S_rRNA-intervening_sequence"/>
</dbReference>
<evidence type="ECO:0000313" key="2">
    <source>
        <dbReference type="Proteomes" id="UP001204953"/>
    </source>
</evidence>
<dbReference type="EMBL" id="JAMZMM010000251">
    <property type="protein sequence ID" value="MCP2730878.1"/>
    <property type="molecule type" value="Genomic_DNA"/>
</dbReference>
<name>A0AAE3GW57_9CYAN</name>
<protein>
    <submittedName>
        <fullName evidence="1">Four helix bundle protein</fullName>
    </submittedName>
</protein>
<keyword evidence="2" id="KW-1185">Reference proteome</keyword>
<evidence type="ECO:0000313" key="1">
    <source>
        <dbReference type="EMBL" id="MCP2730878.1"/>
    </source>
</evidence>
<dbReference type="Pfam" id="PF05635">
    <property type="entry name" value="23S_rRNA_IVP"/>
    <property type="match status" value="1"/>
</dbReference>
<dbReference type="Gene3D" id="1.20.1440.60">
    <property type="entry name" value="23S rRNA-intervening sequence"/>
    <property type="match status" value="1"/>
</dbReference>
<comment type="caution">
    <text evidence="1">The sequence shown here is derived from an EMBL/GenBank/DDBJ whole genome shotgun (WGS) entry which is preliminary data.</text>
</comment>
<organism evidence="1 2">
    <name type="scientific">Limnofasciculus baicalensis BBK-W-15</name>
    <dbReference type="NCBI Taxonomy" id="2699891"/>
    <lineage>
        <taxon>Bacteria</taxon>
        <taxon>Bacillati</taxon>
        <taxon>Cyanobacteriota</taxon>
        <taxon>Cyanophyceae</taxon>
        <taxon>Coleofasciculales</taxon>
        <taxon>Coleofasciculaceae</taxon>
        <taxon>Limnofasciculus</taxon>
        <taxon>Limnofasciculus baicalensis</taxon>
    </lineage>
</organism>
<sequence>MLLTLLFCRDYKEWEPLAKNTLGKQIIRSADSIGGNIAEGVGRGTSGDNKRFVRIARGSLYETQDWLRRAYSRHLLTSDQLDTLKPIIDELAPRLNSYLNSIK</sequence>
<dbReference type="AlphaFoldDB" id="A0AAE3GW57"/>
<proteinExistence type="predicted"/>
<gene>
    <name evidence="1" type="ORF">NJ959_20840</name>
</gene>
<accession>A0AAE3GW57</accession>
<dbReference type="PANTHER" id="PTHR38471">
    <property type="entry name" value="FOUR HELIX BUNDLE PROTEIN"/>
    <property type="match status" value="1"/>
</dbReference>
<dbReference type="RefSeq" id="WP_254013628.1">
    <property type="nucleotide sequence ID" value="NZ_JAMZMM010000251.1"/>
</dbReference>
<dbReference type="InterPro" id="IPR036583">
    <property type="entry name" value="23S_rRNA_IVS_sf"/>
</dbReference>
<dbReference type="SUPFAM" id="SSF158446">
    <property type="entry name" value="IVS-encoded protein-like"/>
    <property type="match status" value="1"/>
</dbReference>
<dbReference type="NCBIfam" id="TIGR02436">
    <property type="entry name" value="four helix bundle protein"/>
    <property type="match status" value="1"/>
</dbReference>
<dbReference type="PANTHER" id="PTHR38471:SF2">
    <property type="entry name" value="FOUR HELIX BUNDLE PROTEIN"/>
    <property type="match status" value="1"/>
</dbReference>